<keyword evidence="3" id="KW-0408">Iron</keyword>
<evidence type="ECO:0000256" key="5">
    <source>
        <dbReference type="SAM" id="MobiDB-lite"/>
    </source>
</evidence>
<feature type="compositionally biased region" description="Basic and acidic residues" evidence="5">
    <location>
        <begin position="660"/>
        <end position="677"/>
    </location>
</feature>
<dbReference type="Pfam" id="PF12838">
    <property type="entry name" value="Fer4_7"/>
    <property type="match status" value="1"/>
</dbReference>
<keyword evidence="4" id="KW-0411">Iron-sulfur</keyword>
<dbReference type="AlphaFoldDB" id="A0A9J7AY84"/>
<proteinExistence type="predicted"/>
<evidence type="ECO:0000259" key="6">
    <source>
        <dbReference type="PROSITE" id="PS51379"/>
    </source>
</evidence>
<keyword evidence="8" id="KW-1185">Reference proteome</keyword>
<feature type="domain" description="4Fe-4S ferredoxin-type" evidence="6">
    <location>
        <begin position="304"/>
        <end position="333"/>
    </location>
</feature>
<dbReference type="InterPro" id="IPR017896">
    <property type="entry name" value="4Fe4S_Fe-S-bd"/>
</dbReference>
<dbReference type="PROSITE" id="PS00198">
    <property type="entry name" value="4FE4S_FER_1"/>
    <property type="match status" value="3"/>
</dbReference>
<evidence type="ECO:0000256" key="4">
    <source>
        <dbReference type="ARBA" id="ARBA00023014"/>
    </source>
</evidence>
<feature type="domain" description="4Fe-4S ferredoxin-type" evidence="6">
    <location>
        <begin position="514"/>
        <end position="543"/>
    </location>
</feature>
<dbReference type="SUPFAM" id="SSF54862">
    <property type="entry name" value="4Fe-4S ferredoxins"/>
    <property type="match status" value="1"/>
</dbReference>
<name>A0A9J7AY84_9PROT</name>
<dbReference type="GO" id="GO:0046872">
    <property type="term" value="F:metal ion binding"/>
    <property type="evidence" value="ECO:0007669"/>
    <property type="project" value="UniProtKB-KW"/>
</dbReference>
<dbReference type="Gene3D" id="3.30.70.20">
    <property type="match status" value="3"/>
</dbReference>
<evidence type="ECO:0000256" key="1">
    <source>
        <dbReference type="ARBA" id="ARBA00022485"/>
    </source>
</evidence>
<dbReference type="PANTHER" id="PTHR43687">
    <property type="entry name" value="ADENYLYLSULFATE REDUCTASE, BETA SUBUNIT"/>
    <property type="match status" value="1"/>
</dbReference>
<dbReference type="Pfam" id="PF13187">
    <property type="entry name" value="Fer4_9"/>
    <property type="match status" value="1"/>
</dbReference>
<evidence type="ECO:0000313" key="7">
    <source>
        <dbReference type="EMBL" id="UUX52030.1"/>
    </source>
</evidence>
<reference evidence="7" key="1">
    <citation type="submission" date="2022-08" db="EMBL/GenBank/DDBJ databases">
        <title>Nisaea acidiphila sp. nov., isolated from a marine algal debris and emended description of the genus Nisaea Urios et al. 2008.</title>
        <authorList>
            <person name="Kwon K."/>
        </authorList>
    </citation>
    <scope>NUCLEOTIDE SEQUENCE</scope>
    <source>
        <strain evidence="7">MEBiC11861</strain>
    </source>
</reference>
<sequence>MATENGRLLICNCNGSMPLDASASALSRDGNTPFIHSALCRSQLGNFRDAVTSGGAVTVCCTQEAPLFTEVAAEANGEEETLTFVNIRERAGWSGEAEQAGPKIAALIAEAAVSGAPTTQVPLSSEGVCLVYGKDQSALDAARQLASRLDVTLLLKQSNDIVPPAVMDVPVFQGRVARAKGHLGAFEIAVDNYGPADPASRDSFRFERPQDGAMSTCDLILDLTGETPLFTGHEKRDGYFRPDPGDPVAVQKALFELADMVGEFAKPRYVDFDADLCAHSRNRKTGCSRCIDVCPAGAVSPDGDIVAFDPYVCGGCGACNSVCPTGAAHYTFPATATLIARLSALMQAYGDAGGKHATLFVHDAEHGGQMIDMMARFGRGLPAHVLPFAVTQTTQVGLDFLAAAFANGVGRVVLYAHPTKREEISGLASQIGLAETVLTGLGFESGLVELLIEADPDAVETRFWSLPKTGGVTPRPFLALGGKREIMDTALAQLRLAAPESADIIALPPGAPYGRVAVDAEACTLCLACVGACPAGALQDNPDKPELSFIENNCVQCGLCQNTCPESAITLEPRLNFLTEAKSPAVMKEEEPFHCVRCGKPFAAKSSIERIVATLAEKHPMFKSPEAARRLQMCEDCRVVDQFEGKDDPMRGGARPAVRTTEDYIDGKIPDEDENIH</sequence>
<keyword evidence="2" id="KW-0479">Metal-binding</keyword>
<dbReference type="InterPro" id="IPR050572">
    <property type="entry name" value="Fe-S_Ferredoxin"/>
</dbReference>
<protein>
    <submittedName>
        <fullName evidence="7">4Fe-4S binding protein</fullName>
    </submittedName>
</protein>
<feature type="domain" description="4Fe-4S ferredoxin-type" evidence="6">
    <location>
        <begin position="545"/>
        <end position="574"/>
    </location>
</feature>
<evidence type="ECO:0000256" key="2">
    <source>
        <dbReference type="ARBA" id="ARBA00022723"/>
    </source>
</evidence>
<dbReference type="PROSITE" id="PS51379">
    <property type="entry name" value="4FE4S_FER_2"/>
    <property type="match status" value="3"/>
</dbReference>
<dbReference type="Proteomes" id="UP001060336">
    <property type="component" value="Chromosome"/>
</dbReference>
<dbReference type="EMBL" id="CP102480">
    <property type="protein sequence ID" value="UUX52030.1"/>
    <property type="molecule type" value="Genomic_DNA"/>
</dbReference>
<dbReference type="KEGG" id="naci:NUH88_10065"/>
<dbReference type="InterPro" id="IPR017900">
    <property type="entry name" value="4Fe4S_Fe_S_CS"/>
</dbReference>
<feature type="region of interest" description="Disordered" evidence="5">
    <location>
        <begin position="645"/>
        <end position="677"/>
    </location>
</feature>
<keyword evidence="1" id="KW-0004">4Fe-4S</keyword>
<evidence type="ECO:0000256" key="3">
    <source>
        <dbReference type="ARBA" id="ARBA00023004"/>
    </source>
</evidence>
<organism evidence="7 8">
    <name type="scientific">Nisaea acidiphila</name>
    <dbReference type="NCBI Taxonomy" id="1862145"/>
    <lineage>
        <taxon>Bacteria</taxon>
        <taxon>Pseudomonadati</taxon>
        <taxon>Pseudomonadota</taxon>
        <taxon>Alphaproteobacteria</taxon>
        <taxon>Rhodospirillales</taxon>
        <taxon>Thalassobaculaceae</taxon>
        <taxon>Nisaea</taxon>
    </lineage>
</organism>
<accession>A0A9J7AY84</accession>
<dbReference type="GO" id="GO:0051539">
    <property type="term" value="F:4 iron, 4 sulfur cluster binding"/>
    <property type="evidence" value="ECO:0007669"/>
    <property type="project" value="UniProtKB-KW"/>
</dbReference>
<gene>
    <name evidence="7" type="ORF">NUH88_10065</name>
</gene>
<dbReference type="RefSeq" id="WP_257771856.1">
    <property type="nucleotide sequence ID" value="NZ_CP102480.1"/>
</dbReference>
<dbReference type="PANTHER" id="PTHR43687:SF4">
    <property type="entry name" value="BLR5484 PROTEIN"/>
    <property type="match status" value="1"/>
</dbReference>
<evidence type="ECO:0000313" key="8">
    <source>
        <dbReference type="Proteomes" id="UP001060336"/>
    </source>
</evidence>